<dbReference type="RefSeq" id="WP_015316871.1">
    <property type="nucleotide sequence ID" value="NZ_JAPYKS010000019.1"/>
</dbReference>
<dbReference type="EMBL" id="JAPYKS010000019">
    <property type="protein sequence ID" value="MEI9411722.1"/>
    <property type="molecule type" value="Genomic_DNA"/>
</dbReference>
<evidence type="ECO:0000313" key="2">
    <source>
        <dbReference type="EMBL" id="MEI9411722.1"/>
    </source>
</evidence>
<feature type="domain" description="EthD" evidence="1">
    <location>
        <begin position="9"/>
        <end position="84"/>
    </location>
</feature>
<gene>
    <name evidence="2" type="ORF">O7A60_23550</name>
</gene>
<evidence type="ECO:0000259" key="1">
    <source>
        <dbReference type="Pfam" id="PF07110"/>
    </source>
</evidence>
<dbReference type="NCBIfam" id="TIGR02118">
    <property type="entry name" value="EthD family reductase"/>
    <property type="match status" value="1"/>
</dbReference>
<protein>
    <submittedName>
        <fullName evidence="2">EthD family reductase</fullName>
    </submittedName>
</protein>
<comment type="caution">
    <text evidence="2">The sequence shown here is derived from an EMBL/GenBank/DDBJ whole genome shotgun (WGS) entry which is preliminary data.</text>
</comment>
<dbReference type="SUPFAM" id="SSF54909">
    <property type="entry name" value="Dimeric alpha+beta barrel"/>
    <property type="match status" value="1"/>
</dbReference>
<dbReference type="Gene3D" id="3.30.70.100">
    <property type="match status" value="1"/>
</dbReference>
<dbReference type="GeneID" id="90990454"/>
<sequence length="104" mass="11574">MAKMLVIYKTPADPAAFDRHYFDVHIPLAKKLPGLRRYDVSRRPIVKLSAGEMPYLVGTLYFDSLDDIRAAFASEVGVACAADRRILAPGDDDLTMLLFDADEV</sequence>
<evidence type="ECO:0000313" key="3">
    <source>
        <dbReference type="Proteomes" id="UP001387293"/>
    </source>
</evidence>
<dbReference type="InterPro" id="IPR009799">
    <property type="entry name" value="EthD_dom"/>
</dbReference>
<reference evidence="2 3" key="1">
    <citation type="submission" date="2022-12" db="EMBL/GenBank/DDBJ databases">
        <authorList>
            <person name="Muema E."/>
        </authorList>
    </citation>
    <scope>NUCLEOTIDE SEQUENCE [LARGE SCALE GENOMIC DNA]</scope>
    <source>
        <strain evidence="3">1326</strain>
    </source>
</reference>
<keyword evidence="3" id="KW-1185">Reference proteome</keyword>
<proteinExistence type="predicted"/>
<organism evidence="2 3">
    <name type="scientific">Mesorhizobium salmacidum</name>
    <dbReference type="NCBI Taxonomy" id="3015171"/>
    <lineage>
        <taxon>Bacteria</taxon>
        <taxon>Pseudomonadati</taxon>
        <taxon>Pseudomonadota</taxon>
        <taxon>Alphaproteobacteria</taxon>
        <taxon>Hyphomicrobiales</taxon>
        <taxon>Phyllobacteriaceae</taxon>
        <taxon>Mesorhizobium</taxon>
    </lineage>
</organism>
<accession>A0ABU8L253</accession>
<dbReference type="InterPro" id="IPR011008">
    <property type="entry name" value="Dimeric_a/b-barrel"/>
</dbReference>
<dbReference type="Pfam" id="PF07110">
    <property type="entry name" value="EthD"/>
    <property type="match status" value="1"/>
</dbReference>
<name>A0ABU8L253_9HYPH</name>
<dbReference type="Proteomes" id="UP001387293">
    <property type="component" value="Unassembled WGS sequence"/>
</dbReference>